<proteinExistence type="predicted"/>
<evidence type="ECO:0000256" key="1">
    <source>
        <dbReference type="ARBA" id="ARBA00022801"/>
    </source>
</evidence>
<evidence type="ECO:0000313" key="4">
    <source>
        <dbReference type="EMBL" id="PDW03541.1"/>
    </source>
</evidence>
<evidence type="ECO:0000256" key="2">
    <source>
        <dbReference type="SAM" id="Phobius"/>
    </source>
</evidence>
<dbReference type="PANTHER" id="PTHR43156">
    <property type="entry name" value="STAGE II SPORULATION PROTEIN E-RELATED"/>
    <property type="match status" value="1"/>
</dbReference>
<dbReference type="PROSITE" id="PS51746">
    <property type="entry name" value="PPM_2"/>
    <property type="match status" value="1"/>
</dbReference>
<dbReference type="PANTHER" id="PTHR43156:SF2">
    <property type="entry name" value="STAGE II SPORULATION PROTEIN E"/>
    <property type="match status" value="1"/>
</dbReference>
<feature type="transmembrane region" description="Helical" evidence="2">
    <location>
        <begin position="103"/>
        <end position="130"/>
    </location>
</feature>
<feature type="transmembrane region" description="Helical" evidence="2">
    <location>
        <begin position="151"/>
        <end position="170"/>
    </location>
</feature>
<dbReference type="SMART" id="SM00331">
    <property type="entry name" value="PP2C_SIG"/>
    <property type="match status" value="1"/>
</dbReference>
<evidence type="ECO:0000259" key="3">
    <source>
        <dbReference type="PROSITE" id="PS51746"/>
    </source>
</evidence>
<dbReference type="OrthoDB" id="9789782at2"/>
<feature type="domain" description="PPM-type phosphatase" evidence="3">
    <location>
        <begin position="443"/>
        <end position="668"/>
    </location>
</feature>
<evidence type="ECO:0000313" key="5">
    <source>
        <dbReference type="Proteomes" id="UP000220527"/>
    </source>
</evidence>
<feature type="transmembrane region" description="Helical" evidence="2">
    <location>
        <begin position="182"/>
        <end position="208"/>
    </location>
</feature>
<dbReference type="InterPro" id="IPR036457">
    <property type="entry name" value="PPM-type-like_dom_sf"/>
</dbReference>
<keyword evidence="5" id="KW-1185">Reference proteome</keyword>
<reference evidence="5" key="1">
    <citation type="submission" date="2017-08" db="EMBL/GenBank/DDBJ databases">
        <authorList>
            <person name="Grouzdev D.S."/>
            <person name="Gaisin V.A."/>
            <person name="Rysina M.S."/>
            <person name="Gorlenko V.M."/>
        </authorList>
    </citation>
    <scope>NUCLEOTIDE SEQUENCE [LARGE SCALE GENOMIC DNA]</scope>
    <source>
        <strain evidence="5">Kir15-3F</strain>
    </source>
</reference>
<feature type="transmembrane region" description="Helical" evidence="2">
    <location>
        <begin position="62"/>
        <end position="83"/>
    </location>
</feature>
<dbReference type="Proteomes" id="UP000220527">
    <property type="component" value="Unassembled WGS sequence"/>
</dbReference>
<dbReference type="GO" id="GO:0016791">
    <property type="term" value="F:phosphatase activity"/>
    <property type="evidence" value="ECO:0007669"/>
    <property type="project" value="TreeGrafter"/>
</dbReference>
<feature type="transmembrane region" description="Helical" evidence="2">
    <location>
        <begin position="246"/>
        <end position="266"/>
    </location>
</feature>
<gene>
    <name evidence="4" type="ORF">CJ255_08220</name>
</gene>
<dbReference type="InterPro" id="IPR052016">
    <property type="entry name" value="Bact_Sigma-Reg"/>
</dbReference>
<dbReference type="AlphaFoldDB" id="A0A2A6RKV1"/>
<accession>A0A2A6RKV1</accession>
<dbReference type="SUPFAM" id="SSF81606">
    <property type="entry name" value="PP2C-like"/>
    <property type="match status" value="1"/>
</dbReference>
<keyword evidence="1" id="KW-0378">Hydrolase</keyword>
<feature type="transmembrane region" description="Helical" evidence="2">
    <location>
        <begin position="220"/>
        <end position="240"/>
    </location>
</feature>
<keyword evidence="2" id="KW-1133">Transmembrane helix</keyword>
<keyword evidence="2" id="KW-0812">Transmembrane</keyword>
<dbReference type="InterPro" id="IPR001932">
    <property type="entry name" value="PPM-type_phosphatase-like_dom"/>
</dbReference>
<keyword evidence="2" id="KW-0472">Membrane</keyword>
<dbReference type="EMBL" id="NQWI01000027">
    <property type="protein sequence ID" value="PDW03541.1"/>
    <property type="molecule type" value="Genomic_DNA"/>
</dbReference>
<dbReference type="RefSeq" id="WP_097643601.1">
    <property type="nucleotide sequence ID" value="NZ_NQWI01000027.1"/>
</dbReference>
<comment type="caution">
    <text evidence="4">The sequence shown here is derived from an EMBL/GenBank/DDBJ whole genome shotgun (WGS) entry which is preliminary data.</text>
</comment>
<organism evidence="4 5">
    <name type="scientific">Candidatus Viridilinea mediisalina</name>
    <dbReference type="NCBI Taxonomy" id="2024553"/>
    <lineage>
        <taxon>Bacteria</taxon>
        <taxon>Bacillati</taxon>
        <taxon>Chloroflexota</taxon>
        <taxon>Chloroflexia</taxon>
        <taxon>Chloroflexales</taxon>
        <taxon>Chloroflexineae</taxon>
        <taxon>Oscillochloridaceae</taxon>
        <taxon>Candidatus Viridilinea</taxon>
    </lineage>
</organism>
<dbReference type="Pfam" id="PF07228">
    <property type="entry name" value="SpoIIE"/>
    <property type="match status" value="1"/>
</dbReference>
<sequence length="671" mass="74060">MLVQLQHYIARRWPDHAPQDETQQQWLLTDLLGILILLPFCLVGGVWLLLVTDLALLATAWLPLVTILIFSLLLTHRPFHWIIDWEATSPNSASATLSSLAHLSAVLIFGVSAIWIYVITLVVLALTHWWNMRTLIHRVSVINNMLRNLGGYLLGCMLGLQLYAMLGGSHPPLAETLEALKAFVLIGSVVLMRWCWLALMVALPHWLGLRTFNPKALRRYMLFASSIALPDSFAVLMAIIYSQSGFAIYVVLLCGVLLVSQITYRLSQAVEERTQRSRELTQLEQLSLALLEAPPEVASLPSILKTHVPAMFRHEVIEIRLGSEMLLHTPVEAAPLPAEAWAWLQTQRQPQIFRIGQVPPWSKTPLASPLILVPLDLPETGGIALSLLQASSNDQSILPAIHSLATQIMAAVRQAELYSQAVARQRMAQELELAGQIQQSFLPRHLPTLPGWQLSATLRPARETSGDFYDLLTLPNGRLGLLIADVADKGTGAALIMALSRTLLRTYAQEYPERPDLVLNATNQRLIAETDGTMFITLFYAVLEPESGQLCYSNAGHNPPLLLRQNQPLPPERLMRTGIPLGVELEQHWSAKTITLEHGDRLILYTDGITEAQDNRTAMFGFEGLIETVSTCTSCSAATLAQTILAAVAAFVGDAPQSDDLTLVVVTRGPG</sequence>
<dbReference type="Gene3D" id="3.60.40.10">
    <property type="entry name" value="PPM-type phosphatase domain"/>
    <property type="match status" value="1"/>
</dbReference>
<name>A0A2A6RKV1_9CHLR</name>
<feature type="transmembrane region" description="Helical" evidence="2">
    <location>
        <begin position="31"/>
        <end position="50"/>
    </location>
</feature>
<protein>
    <recommendedName>
        <fullName evidence="3">PPM-type phosphatase domain-containing protein</fullName>
    </recommendedName>
</protein>